<sequence length="41" mass="4072">MAPPGAGVMATVPLPGMAAPKIKVQAAAPKLDPLEDDSAML</sequence>
<dbReference type="AlphaFoldDB" id="A0A0J9EFK2"/>
<evidence type="ECO:0000313" key="2">
    <source>
        <dbReference type="Proteomes" id="UP000037178"/>
    </source>
</evidence>
<reference evidence="1 2" key="1">
    <citation type="submission" date="2015-06" db="EMBL/GenBank/DDBJ databases">
        <title>Draft genome sequence of an Alphaproteobacteria species associated to the Mediterranean sponge Oscarella lobularis.</title>
        <authorList>
            <person name="Jourda C."/>
            <person name="Santini S."/>
            <person name="Claverie J.-M."/>
        </authorList>
    </citation>
    <scope>NUCLEOTIDE SEQUENCE [LARGE SCALE GENOMIC DNA]</scope>
    <source>
        <strain evidence="1">IGS</strain>
    </source>
</reference>
<accession>A0A0J9EFK2</accession>
<organism evidence="1 2">
    <name type="scientific">Candidatus Rhodobacter oscarellae</name>
    <dbReference type="NCBI Taxonomy" id="1675527"/>
    <lineage>
        <taxon>Bacteria</taxon>
        <taxon>Pseudomonadati</taxon>
        <taxon>Pseudomonadota</taxon>
        <taxon>Alphaproteobacteria</taxon>
        <taxon>Rhodobacterales</taxon>
        <taxon>Rhodobacter group</taxon>
        <taxon>Rhodobacter</taxon>
    </lineage>
</organism>
<comment type="caution">
    <text evidence="1">The sequence shown here is derived from an EMBL/GenBank/DDBJ whole genome shotgun (WGS) entry which is preliminary data.</text>
</comment>
<name>A0A0J9EFK2_9RHOB</name>
<dbReference type="RefSeq" id="WP_268760174.1">
    <property type="nucleotide sequence ID" value="NZ_LFTY01000001.1"/>
</dbReference>
<dbReference type="PATRIC" id="fig|1675527.3.peg.672"/>
<evidence type="ECO:0000313" key="1">
    <source>
        <dbReference type="EMBL" id="KMW60459.1"/>
    </source>
</evidence>
<gene>
    <name evidence="1" type="ORF">AIOL_000615</name>
</gene>
<dbReference type="STRING" id="1675527.AIOL_000615"/>
<dbReference type="EMBL" id="LFTY01000001">
    <property type="protein sequence ID" value="KMW60459.1"/>
    <property type="molecule type" value="Genomic_DNA"/>
</dbReference>
<proteinExistence type="predicted"/>
<protein>
    <submittedName>
        <fullName evidence="1">Uncharacterized protein</fullName>
    </submittedName>
</protein>
<dbReference type="Proteomes" id="UP000037178">
    <property type="component" value="Unassembled WGS sequence"/>
</dbReference>
<keyword evidence="2" id="KW-1185">Reference proteome</keyword>